<accession>A0A329T5C3</accession>
<dbReference type="EMBL" id="MJFZ01000007">
    <property type="protein sequence ID" value="RAW43142.1"/>
    <property type="molecule type" value="Genomic_DNA"/>
</dbReference>
<dbReference type="EMBL" id="RCMK01000008">
    <property type="protein sequence ID" value="KAG2954944.1"/>
    <property type="molecule type" value="Genomic_DNA"/>
</dbReference>
<evidence type="ECO:0000313" key="6">
    <source>
        <dbReference type="Proteomes" id="UP000251314"/>
    </source>
</evidence>
<dbReference type="EMBL" id="RCML01000060">
    <property type="protein sequence ID" value="KAG2994433.1"/>
    <property type="molecule type" value="Genomic_DNA"/>
</dbReference>
<evidence type="ECO:0000313" key="4">
    <source>
        <dbReference type="EMBL" id="KAG3226855.1"/>
    </source>
</evidence>
<dbReference type="Proteomes" id="UP000760860">
    <property type="component" value="Unassembled WGS sequence"/>
</dbReference>
<evidence type="ECO:0000313" key="5">
    <source>
        <dbReference type="EMBL" id="RAW43142.1"/>
    </source>
</evidence>
<proteinExistence type="predicted"/>
<organism evidence="5 6">
    <name type="scientific">Phytophthora cactorum</name>
    <dbReference type="NCBI Taxonomy" id="29920"/>
    <lineage>
        <taxon>Eukaryota</taxon>
        <taxon>Sar</taxon>
        <taxon>Stramenopiles</taxon>
        <taxon>Oomycota</taxon>
        <taxon>Peronosporomycetes</taxon>
        <taxon>Peronosporales</taxon>
        <taxon>Peronosporaceae</taxon>
        <taxon>Phytophthora</taxon>
    </lineage>
</organism>
<name>A0A329T5C3_9STRA</name>
<sequence length="787" mass="89054">MAETSSLFVASAAFFRLECSHDELFQPEYKRSNRTKGLKILRCFPHCCPAHIDRSYCGASLSVRVELRQQQDGALMTLSPSEAVALFARFEALSDVSLKPGEYVEVDRMDAATQSERNPEAQWIPGVLDRPSRMVTPIHIPSTPTEEQKSLVFHLNAKTNTRWYYDWESGANKAQRLMKHVFKAYIAERFALDKDDKIVAFNSPQALKQLYRVVHVVTSPEFTVISYRRAAPEYQGTLLSPHATPAYLMQENVVPAYADIGLKSLPGVVDRASIAQLPATRRPHLQPPMDLRSIPVYREECKLKRQRTSVSRRPNSMPVSNLLEDRLWWEFANLSTVAVSRNLALVYSFLRWTPLNAYASFADELVHLLNNNLKESLSVFSHVVSKLNCFAKLVFDQVEANGSTAVASSFIHGNRGPGGAPAELPDGTERLLYVLMQVTLWFFSSDTRYWMRAFFHEHGGSVLDKYSLRESFLLFIRQLEERLNTEVLGLSPFGSLENVAEEVIAAVYSYEYFHPRRPQVREILSGQNFAGWNAFVAQMRQVYINGSTCPGVSPSRRSVPSFHKVYSSRNSVENAWNAEWFLDVDEAVWRFNGAIDAAGIDNGDAISLFSLFEVISLMARLDVAISVQARTLQIRSILGVAGALECLRVVLDGKDRVFTQFPDGMSSGIDMGAHGDYIAEMEVENSERLVVYLQVFNWSAREDRSSYHVRMRIECCHDRLCISGDVLVTTAPASFTSEDIPYLGEMSLRKKREAVEKSFAQQLREDSTTRSTPWKELGRFRLSYLKA</sequence>
<reference evidence="5 6" key="1">
    <citation type="submission" date="2018-01" db="EMBL/GenBank/DDBJ databases">
        <title>Draft genome of the strawberry crown rot pathogen Phytophthora cactorum.</title>
        <authorList>
            <person name="Armitage A.D."/>
            <person name="Lysoe E."/>
            <person name="Nellist C.F."/>
            <person name="Harrison R.J."/>
            <person name="Brurberg M.B."/>
        </authorList>
    </citation>
    <scope>NUCLEOTIDE SEQUENCE [LARGE SCALE GENOMIC DNA]</scope>
    <source>
        <strain evidence="5 6">10300</strain>
    </source>
</reference>
<keyword evidence="6" id="KW-1185">Reference proteome</keyword>
<evidence type="ECO:0000313" key="1">
    <source>
        <dbReference type="EMBL" id="KAG2938024.1"/>
    </source>
</evidence>
<dbReference type="Proteomes" id="UP000736787">
    <property type="component" value="Unassembled WGS sequence"/>
</dbReference>
<dbReference type="Proteomes" id="UP000697107">
    <property type="component" value="Unassembled WGS sequence"/>
</dbReference>
<dbReference type="Proteomes" id="UP000774804">
    <property type="component" value="Unassembled WGS sequence"/>
</dbReference>
<reference evidence="1" key="2">
    <citation type="submission" date="2018-10" db="EMBL/GenBank/DDBJ databases">
        <title>Effector identification in a new, highly contiguous assembly of the strawberry crown rot pathogen Phytophthora cactorum.</title>
        <authorList>
            <person name="Armitage A.D."/>
            <person name="Nellist C.F."/>
            <person name="Bates H."/>
            <person name="Vickerstaff R.J."/>
            <person name="Harrison R.J."/>
        </authorList>
    </citation>
    <scope>NUCLEOTIDE SEQUENCE</scope>
    <source>
        <strain evidence="1">4032</strain>
        <strain evidence="2">4040</strain>
        <strain evidence="3">P415</strain>
        <strain evidence="4">P421</strain>
    </source>
</reference>
<dbReference type="Proteomes" id="UP000251314">
    <property type="component" value="Unassembled WGS sequence"/>
</dbReference>
<dbReference type="EMBL" id="RCMV01000048">
    <property type="protein sequence ID" value="KAG3226855.1"/>
    <property type="molecule type" value="Genomic_DNA"/>
</dbReference>
<evidence type="ECO:0000313" key="3">
    <source>
        <dbReference type="EMBL" id="KAG2994433.1"/>
    </source>
</evidence>
<protein>
    <submittedName>
        <fullName evidence="5">Uncharacterized protein</fullName>
    </submittedName>
</protein>
<dbReference type="EMBL" id="RCMI01000069">
    <property type="protein sequence ID" value="KAG2938024.1"/>
    <property type="molecule type" value="Genomic_DNA"/>
</dbReference>
<gene>
    <name evidence="5" type="ORF">PC110_g718</name>
    <name evidence="1" type="ORF">PC115_g3883</name>
    <name evidence="2" type="ORF">PC117_g819</name>
    <name evidence="3" type="ORF">PC118_g3497</name>
    <name evidence="4" type="ORF">PC129_g2605</name>
</gene>
<dbReference type="AlphaFoldDB" id="A0A329T5C3"/>
<comment type="caution">
    <text evidence="5">The sequence shown here is derived from an EMBL/GenBank/DDBJ whole genome shotgun (WGS) entry which is preliminary data.</text>
</comment>
<dbReference type="OrthoDB" id="72058at2759"/>
<dbReference type="VEuPathDB" id="FungiDB:PC110_g718"/>
<evidence type="ECO:0000313" key="2">
    <source>
        <dbReference type="EMBL" id="KAG2954944.1"/>
    </source>
</evidence>